<keyword evidence="1" id="KW-0472">Membrane</keyword>
<comment type="caution">
    <text evidence="3">The sequence shown here is derived from an EMBL/GenBank/DDBJ whole genome shotgun (WGS) entry which is preliminary data.</text>
</comment>
<keyword evidence="1" id="KW-1133">Transmembrane helix</keyword>
<keyword evidence="5" id="KW-1185">Reference proteome</keyword>
<organism evidence="3">
    <name type="scientific">Hexamita inflata</name>
    <dbReference type="NCBI Taxonomy" id="28002"/>
    <lineage>
        <taxon>Eukaryota</taxon>
        <taxon>Metamonada</taxon>
        <taxon>Diplomonadida</taxon>
        <taxon>Hexamitidae</taxon>
        <taxon>Hexamitinae</taxon>
        <taxon>Hexamita</taxon>
    </lineage>
</organism>
<dbReference type="EMBL" id="CATOUU010000279">
    <property type="protein sequence ID" value="CAI9923372.1"/>
    <property type="molecule type" value="Genomic_DNA"/>
</dbReference>
<gene>
    <name evidence="3" type="ORF">HINF_LOCUS11017</name>
    <name evidence="4" type="ORF">HINF_LOCUS6284</name>
</gene>
<dbReference type="Proteomes" id="UP001642409">
    <property type="component" value="Unassembled WGS sequence"/>
</dbReference>
<feature type="transmembrane region" description="Helical" evidence="1">
    <location>
        <begin position="79"/>
        <end position="99"/>
    </location>
</feature>
<evidence type="ECO:0000256" key="2">
    <source>
        <dbReference type="SAM" id="SignalP"/>
    </source>
</evidence>
<accession>A0AA86NPP5</accession>
<evidence type="ECO:0000313" key="3">
    <source>
        <dbReference type="EMBL" id="CAI9923372.1"/>
    </source>
</evidence>
<keyword evidence="1" id="KW-0812">Transmembrane</keyword>
<feature type="chain" id="PRO_5041679836" evidence="2">
    <location>
        <begin position="19"/>
        <end position="105"/>
    </location>
</feature>
<feature type="signal peptide" evidence="2">
    <location>
        <begin position="1"/>
        <end position="18"/>
    </location>
</feature>
<name>A0AA86NPP5_9EUKA</name>
<reference evidence="4 5" key="2">
    <citation type="submission" date="2024-07" db="EMBL/GenBank/DDBJ databases">
        <authorList>
            <person name="Akdeniz Z."/>
        </authorList>
    </citation>
    <scope>NUCLEOTIDE SEQUENCE [LARGE SCALE GENOMIC DNA]</scope>
</reference>
<dbReference type="EMBL" id="CAXDID020000012">
    <property type="protein sequence ID" value="CAL5980661.1"/>
    <property type="molecule type" value="Genomic_DNA"/>
</dbReference>
<dbReference type="AlphaFoldDB" id="A0AA86NPP5"/>
<reference evidence="3" key="1">
    <citation type="submission" date="2023-06" db="EMBL/GenBank/DDBJ databases">
        <authorList>
            <person name="Kurt Z."/>
        </authorList>
    </citation>
    <scope>NUCLEOTIDE SEQUENCE</scope>
</reference>
<sequence>MEWLGLFALLSNSLVLVGDDDVFIQFYDRFAGELLESGHNLNEELHSDVRLVLRVHEVDVSKSLWKHFEEGLEGWVHEMWAVFVLAMLLTAVANVLRFVHHLVLL</sequence>
<keyword evidence="2" id="KW-0732">Signal</keyword>
<proteinExistence type="predicted"/>
<evidence type="ECO:0000313" key="4">
    <source>
        <dbReference type="EMBL" id="CAL5980661.1"/>
    </source>
</evidence>
<evidence type="ECO:0000313" key="5">
    <source>
        <dbReference type="Proteomes" id="UP001642409"/>
    </source>
</evidence>
<protein>
    <submittedName>
        <fullName evidence="4">Hypothetical_protein</fullName>
    </submittedName>
</protein>
<evidence type="ECO:0000256" key="1">
    <source>
        <dbReference type="SAM" id="Phobius"/>
    </source>
</evidence>